<dbReference type="Gene3D" id="1.20.1560.10">
    <property type="entry name" value="ABC transporter type 1, transmembrane domain"/>
    <property type="match status" value="1"/>
</dbReference>
<evidence type="ECO:0000256" key="4">
    <source>
        <dbReference type="ARBA" id="ARBA00022840"/>
    </source>
</evidence>
<dbReference type="GO" id="GO:0005524">
    <property type="term" value="F:ATP binding"/>
    <property type="evidence" value="ECO:0007669"/>
    <property type="project" value="UniProtKB-KW"/>
</dbReference>
<reference evidence="9" key="2">
    <citation type="submission" date="2025-09" db="UniProtKB">
        <authorList>
            <consortium name="Ensembl"/>
        </authorList>
    </citation>
    <scope>IDENTIFICATION</scope>
</reference>
<keyword evidence="2 7" id="KW-0812">Transmembrane</keyword>
<dbReference type="PROSITE" id="PS50929">
    <property type="entry name" value="ABC_TM1F"/>
    <property type="match status" value="1"/>
</dbReference>
<keyword evidence="3" id="KW-0547">Nucleotide-binding</keyword>
<dbReference type="PANTHER" id="PTHR24223:SF10">
    <property type="entry name" value="ATP-BINDING CASSETTE SUB-FAMILY C MEMBER 12"/>
    <property type="match status" value="1"/>
</dbReference>
<evidence type="ECO:0000256" key="5">
    <source>
        <dbReference type="ARBA" id="ARBA00022989"/>
    </source>
</evidence>
<evidence type="ECO:0000256" key="1">
    <source>
        <dbReference type="ARBA" id="ARBA00022448"/>
    </source>
</evidence>
<dbReference type="GO" id="GO:0016020">
    <property type="term" value="C:membrane"/>
    <property type="evidence" value="ECO:0007669"/>
    <property type="project" value="InterPro"/>
</dbReference>
<evidence type="ECO:0000256" key="2">
    <source>
        <dbReference type="ARBA" id="ARBA00022692"/>
    </source>
</evidence>
<keyword evidence="6 7" id="KW-0472">Membrane</keyword>
<dbReference type="InterPro" id="IPR050173">
    <property type="entry name" value="ABC_transporter_C-like"/>
</dbReference>
<feature type="transmembrane region" description="Helical" evidence="7">
    <location>
        <begin position="267"/>
        <end position="289"/>
    </location>
</feature>
<dbReference type="OrthoDB" id="6500128at2759"/>
<evidence type="ECO:0000256" key="3">
    <source>
        <dbReference type="ARBA" id="ARBA00022741"/>
    </source>
</evidence>
<evidence type="ECO:0000313" key="9">
    <source>
        <dbReference type="Ensembl" id="ENSNNAP00000018781.1"/>
    </source>
</evidence>
<dbReference type="InterPro" id="IPR011527">
    <property type="entry name" value="ABC1_TM_dom"/>
</dbReference>
<name>A0A8C6XTA8_NAJNA</name>
<dbReference type="Proteomes" id="UP000694559">
    <property type="component" value="Unplaced"/>
</dbReference>
<keyword evidence="10" id="KW-1185">Reference proteome</keyword>
<dbReference type="GeneTree" id="ENSGT00940000159578"/>
<dbReference type="Ensembl" id="ENSNNAT00000019720.1">
    <property type="protein sequence ID" value="ENSNNAP00000018781.1"/>
    <property type="gene ID" value="ENSNNAG00000012561.1"/>
</dbReference>
<dbReference type="PANTHER" id="PTHR24223">
    <property type="entry name" value="ATP-BINDING CASSETTE SUB-FAMILY C"/>
    <property type="match status" value="1"/>
</dbReference>
<evidence type="ECO:0000313" key="10">
    <source>
        <dbReference type="Proteomes" id="UP000694559"/>
    </source>
</evidence>
<keyword evidence="5 7" id="KW-1133">Transmembrane helix</keyword>
<sequence>WFSSLIVGMEEIGNMSCLLFYRFRLLWEAEVAKVGLEKASLRKVFFQFQRTRIFMDIIANIFYTSFGVLGPVSNLQVHVEIVLWSLTWAINYRTAIRAKVAVTTIAFETLLTCKSLKHASLSKLINFLANDGFRIFEAALFGPMPMPAPLLIMVCTIYSCVLLGPTALMGTFIYAMLMAKLTSVFRRRCILLTDKRVLLMNEVLTYIKLIKMYAWEKSFAKIITERKILEKAGYVQSMNSVLTPIVATLTIVMLFSFHTLLKRELTAAAAFSVISVFNTMRFPIAILPFSVKSLAEASVALKSPSNIGRLL</sequence>
<evidence type="ECO:0000256" key="7">
    <source>
        <dbReference type="SAM" id="Phobius"/>
    </source>
</evidence>
<dbReference type="OMA" id="INCFENR"/>
<evidence type="ECO:0000256" key="6">
    <source>
        <dbReference type="ARBA" id="ARBA00023136"/>
    </source>
</evidence>
<proteinExistence type="predicted"/>
<reference evidence="9" key="1">
    <citation type="submission" date="2025-08" db="UniProtKB">
        <authorList>
            <consortium name="Ensembl"/>
        </authorList>
    </citation>
    <scope>IDENTIFICATION</scope>
</reference>
<evidence type="ECO:0000259" key="8">
    <source>
        <dbReference type="PROSITE" id="PS50929"/>
    </source>
</evidence>
<dbReference type="AlphaFoldDB" id="A0A8C6XTA8"/>
<organism evidence="9 10">
    <name type="scientific">Naja naja</name>
    <name type="common">Indian cobra</name>
    <dbReference type="NCBI Taxonomy" id="35670"/>
    <lineage>
        <taxon>Eukaryota</taxon>
        <taxon>Metazoa</taxon>
        <taxon>Chordata</taxon>
        <taxon>Craniata</taxon>
        <taxon>Vertebrata</taxon>
        <taxon>Euteleostomi</taxon>
        <taxon>Lepidosauria</taxon>
        <taxon>Squamata</taxon>
        <taxon>Bifurcata</taxon>
        <taxon>Unidentata</taxon>
        <taxon>Episquamata</taxon>
        <taxon>Toxicofera</taxon>
        <taxon>Serpentes</taxon>
        <taxon>Colubroidea</taxon>
        <taxon>Elapidae</taxon>
        <taxon>Elapinae</taxon>
        <taxon>Naja</taxon>
    </lineage>
</organism>
<feature type="transmembrane region" description="Helical" evidence="7">
    <location>
        <begin position="150"/>
        <end position="177"/>
    </location>
</feature>
<feature type="transmembrane region" description="Helical" evidence="7">
    <location>
        <begin position="241"/>
        <end position="261"/>
    </location>
</feature>
<feature type="domain" description="ABC transmembrane type-1" evidence="8">
    <location>
        <begin position="79"/>
        <end position="296"/>
    </location>
</feature>
<protein>
    <recommendedName>
        <fullName evidence="8">ABC transmembrane type-1 domain-containing protein</fullName>
    </recommendedName>
</protein>
<keyword evidence="1" id="KW-0813">Transport</keyword>
<dbReference type="GO" id="GO:0140359">
    <property type="term" value="F:ABC-type transporter activity"/>
    <property type="evidence" value="ECO:0007669"/>
    <property type="project" value="InterPro"/>
</dbReference>
<accession>A0A8C6XTA8</accession>
<keyword evidence="4" id="KW-0067">ATP-binding</keyword>
<dbReference type="SUPFAM" id="SSF90123">
    <property type="entry name" value="ABC transporter transmembrane region"/>
    <property type="match status" value="1"/>
</dbReference>
<dbReference type="InterPro" id="IPR036640">
    <property type="entry name" value="ABC1_TM_sf"/>
</dbReference>